<dbReference type="AlphaFoldDB" id="F0X2Z8"/>
<gene>
    <name evidence="1" type="primary">AlNc14C4281G13381</name>
    <name evidence="1" type="ORF">ALNC14_146030</name>
</gene>
<organism evidence="1">
    <name type="scientific">Albugo laibachii Nc14</name>
    <dbReference type="NCBI Taxonomy" id="890382"/>
    <lineage>
        <taxon>Eukaryota</taxon>
        <taxon>Sar</taxon>
        <taxon>Stramenopiles</taxon>
        <taxon>Oomycota</taxon>
        <taxon>Peronosporomycetes</taxon>
        <taxon>Albuginales</taxon>
        <taxon>Albuginaceae</taxon>
        <taxon>Albugo</taxon>
    </lineage>
</organism>
<reference evidence="1" key="1">
    <citation type="journal article" date="2011" name="PLoS Biol.">
        <title>Gene gain and loss during evolution of obligate parasitism in the white rust pathogen of Arabidopsis thaliana.</title>
        <authorList>
            <person name="Kemen E."/>
            <person name="Gardiner A."/>
            <person name="Schultz-Larsen T."/>
            <person name="Kemen A.C."/>
            <person name="Balmuth A.L."/>
            <person name="Robert-Seilaniantz A."/>
            <person name="Bailey K."/>
            <person name="Holub E."/>
            <person name="Studholme D.J."/>
            <person name="Maclean D."/>
            <person name="Jones J.D."/>
        </authorList>
    </citation>
    <scope>NUCLEOTIDE SEQUENCE</scope>
</reference>
<protein>
    <submittedName>
        <fullName evidence="1">AlNc14C4281G13381 protein</fullName>
    </submittedName>
</protein>
<evidence type="ECO:0000313" key="1">
    <source>
        <dbReference type="EMBL" id="CCA28459.1"/>
    </source>
</evidence>
<dbReference type="HOGENOM" id="CLU_2799301_0_0_1"/>
<accession>F0X2Z8</accession>
<dbReference type="EMBL" id="FR827114">
    <property type="protein sequence ID" value="CCA28459.1"/>
    <property type="molecule type" value="Genomic_DNA"/>
</dbReference>
<reference evidence="1" key="2">
    <citation type="submission" date="2011-02" db="EMBL/GenBank/DDBJ databases">
        <authorList>
            <person name="MacLean D."/>
        </authorList>
    </citation>
    <scope>NUCLEOTIDE SEQUENCE</scope>
</reference>
<proteinExistence type="predicted"/>
<name>F0X2Z8_9STRA</name>
<sequence>MLSTLNAQALENSSSICDMAHTTSSMLCTRGILELMSPRLAKIQAFAIPLKKVCILMMFVKRSTVRKC</sequence>